<proteinExistence type="predicted"/>
<dbReference type="Gene3D" id="6.10.140.1340">
    <property type="match status" value="1"/>
</dbReference>
<evidence type="ECO:0000313" key="5">
    <source>
        <dbReference type="Proteomes" id="UP000465812"/>
    </source>
</evidence>
<reference evidence="2 5" key="2">
    <citation type="journal article" date="2019" name="Emerg. Microbes Infect.">
        <title>Comprehensive subspecies identification of 175 nontuberculous mycobacteria species based on 7547 genomic profiles.</title>
        <authorList>
            <person name="Matsumoto Y."/>
            <person name="Kinjo T."/>
            <person name="Motooka D."/>
            <person name="Nabeya D."/>
            <person name="Jung N."/>
            <person name="Uechi K."/>
            <person name="Horii T."/>
            <person name="Iida T."/>
            <person name="Fujita J."/>
            <person name="Nakamura S."/>
        </authorList>
    </citation>
    <scope>NUCLEOTIDE SEQUENCE [LARGE SCALE GENOMIC DNA]</scope>
    <source>
        <strain evidence="2 5">JCM 18113</strain>
    </source>
</reference>
<dbReference type="GO" id="GO:0004792">
    <property type="term" value="F:thiosulfate-cyanide sulfurtransferase activity"/>
    <property type="evidence" value="ECO:0007669"/>
    <property type="project" value="TreeGrafter"/>
</dbReference>
<dbReference type="PROSITE" id="PS50206">
    <property type="entry name" value="RHODANESE_3"/>
    <property type="match status" value="1"/>
</dbReference>
<keyword evidence="3" id="KW-0808">Transferase</keyword>
<dbReference type="Pfam" id="PF11127">
    <property type="entry name" value="YgaP-like_TM"/>
    <property type="match status" value="1"/>
</dbReference>
<dbReference type="EMBL" id="MVHW01000016">
    <property type="protein sequence ID" value="ORB05110.1"/>
    <property type="molecule type" value="Genomic_DNA"/>
</dbReference>
<gene>
    <name evidence="3" type="ORF">BST30_15460</name>
    <name evidence="2" type="ORF">MMAN_20060</name>
</gene>
<evidence type="ECO:0000313" key="3">
    <source>
        <dbReference type="EMBL" id="ORB05110.1"/>
    </source>
</evidence>
<evidence type="ECO:0000313" key="4">
    <source>
        <dbReference type="Proteomes" id="UP000192760"/>
    </source>
</evidence>
<feature type="domain" description="Rhodanese" evidence="1">
    <location>
        <begin position="23"/>
        <end position="115"/>
    </location>
</feature>
<dbReference type="STRING" id="560555.BST30_15460"/>
<dbReference type="PANTHER" id="PTHR44086">
    <property type="entry name" value="THIOSULFATE SULFURTRANSFERASE RDL2, MITOCHONDRIAL-RELATED"/>
    <property type="match status" value="1"/>
</dbReference>
<dbReference type="PANTHER" id="PTHR44086:SF13">
    <property type="entry name" value="THIOSULFATE SULFURTRANSFERASE PSPE"/>
    <property type="match status" value="1"/>
</dbReference>
<evidence type="ECO:0000313" key="2">
    <source>
        <dbReference type="EMBL" id="BBY37872.1"/>
    </source>
</evidence>
<dbReference type="SUPFAM" id="SSF52821">
    <property type="entry name" value="Rhodanese/Cell cycle control phosphatase"/>
    <property type="match status" value="1"/>
</dbReference>
<accession>A0A1X0FUZ1</accession>
<reference evidence="3 4" key="1">
    <citation type="submission" date="2017-02" db="EMBL/GenBank/DDBJ databases">
        <title>The new phylogeny of genus Mycobacterium.</title>
        <authorList>
            <person name="Tortoli E."/>
            <person name="Trovato A."/>
            <person name="Cirillo D.M."/>
        </authorList>
    </citation>
    <scope>NUCLEOTIDE SEQUENCE [LARGE SCALE GENOMIC DNA]</scope>
    <source>
        <strain evidence="3 4">DSM 45255</strain>
    </source>
</reference>
<dbReference type="InterPro" id="IPR001763">
    <property type="entry name" value="Rhodanese-like_dom"/>
</dbReference>
<evidence type="ECO:0000259" key="1">
    <source>
        <dbReference type="PROSITE" id="PS50206"/>
    </source>
</evidence>
<dbReference type="Proteomes" id="UP000465812">
    <property type="component" value="Chromosome"/>
</dbReference>
<dbReference type="CDD" id="cd00158">
    <property type="entry name" value="RHOD"/>
    <property type="match status" value="1"/>
</dbReference>
<dbReference type="Pfam" id="PF00581">
    <property type="entry name" value="Rhodanese"/>
    <property type="match status" value="1"/>
</dbReference>
<dbReference type="SMART" id="SM00450">
    <property type="entry name" value="RHOD"/>
    <property type="match status" value="1"/>
</dbReference>
<dbReference type="Gene3D" id="3.40.250.10">
    <property type="entry name" value="Rhodanese-like domain"/>
    <property type="match status" value="1"/>
</dbReference>
<organism evidence="3 4">
    <name type="scientific">Mycobacterium mantenii</name>
    <dbReference type="NCBI Taxonomy" id="560555"/>
    <lineage>
        <taxon>Bacteria</taxon>
        <taxon>Bacillati</taxon>
        <taxon>Actinomycetota</taxon>
        <taxon>Actinomycetes</taxon>
        <taxon>Mycobacteriales</taxon>
        <taxon>Mycobacteriaceae</taxon>
        <taxon>Mycobacterium</taxon>
        <taxon>Mycobacterium avium complex (MAC)</taxon>
    </lineage>
</organism>
<name>A0A1X0FUZ1_MYCNT</name>
<sequence>MTAITAPSADVITSPELRTLLDSTRAPRVLDVRTPAEFETSHIAGSYNVPIDVMDQHGPEIARRLDRDYDFVLVCRSGQRASKAQALLRNAGLTGGRVLKNGITDWEGRGFALDRGAQRWELERQVRLVAGSVVLSSVLGSIVVPRLKWLGAAIGAGLTYAALSNTCAMTTALSKLPYNRGATSDAETVLSRLGGH</sequence>
<protein>
    <submittedName>
        <fullName evidence="3">Sulfurtransferase</fullName>
    </submittedName>
</protein>
<keyword evidence="5" id="KW-1185">Reference proteome</keyword>
<dbReference type="AlphaFoldDB" id="A0A1X0FUZ1"/>
<dbReference type="Proteomes" id="UP000192760">
    <property type="component" value="Unassembled WGS sequence"/>
</dbReference>
<reference evidence="2" key="3">
    <citation type="submission" date="2020-02" db="EMBL/GenBank/DDBJ databases">
        <authorList>
            <person name="Matsumoto Y."/>
            <person name="Kinjo T."/>
            <person name="Motooka D."/>
            <person name="Nabeya D."/>
            <person name="Jung N."/>
            <person name="Uechi K."/>
            <person name="Horii T."/>
            <person name="Iida T."/>
            <person name="Fujita J."/>
            <person name="Nakamura S."/>
        </authorList>
    </citation>
    <scope>NUCLEOTIDE SEQUENCE</scope>
    <source>
        <strain evidence="2">JCM 18113</strain>
    </source>
</reference>
<dbReference type="InterPro" id="IPR036873">
    <property type="entry name" value="Rhodanese-like_dom_sf"/>
</dbReference>
<dbReference type="InterPro" id="IPR021309">
    <property type="entry name" value="YgaP-like_TM"/>
</dbReference>
<dbReference type="RefSeq" id="WP_083095828.1">
    <property type="nucleotide sequence ID" value="NZ_AP022590.1"/>
</dbReference>
<dbReference type="EMBL" id="AP022590">
    <property type="protein sequence ID" value="BBY37872.1"/>
    <property type="molecule type" value="Genomic_DNA"/>
</dbReference>